<dbReference type="PROSITE" id="PS50297">
    <property type="entry name" value="ANK_REP_REGION"/>
    <property type="match status" value="4"/>
</dbReference>
<dbReference type="SMART" id="SM00248">
    <property type="entry name" value="ANK"/>
    <property type="match status" value="6"/>
</dbReference>
<evidence type="ECO:0000256" key="1">
    <source>
        <dbReference type="ARBA" id="ARBA00022737"/>
    </source>
</evidence>
<feature type="compositionally biased region" description="Acidic residues" evidence="4">
    <location>
        <begin position="197"/>
        <end position="209"/>
    </location>
</feature>
<dbReference type="Gene3D" id="1.25.40.20">
    <property type="entry name" value="Ankyrin repeat-containing domain"/>
    <property type="match status" value="1"/>
</dbReference>
<evidence type="ECO:0000256" key="4">
    <source>
        <dbReference type="SAM" id="MobiDB-lite"/>
    </source>
</evidence>
<evidence type="ECO:0000256" key="2">
    <source>
        <dbReference type="ARBA" id="ARBA00023043"/>
    </source>
</evidence>
<dbReference type="InterPro" id="IPR036770">
    <property type="entry name" value="Ankyrin_rpt-contain_sf"/>
</dbReference>
<feature type="repeat" description="ANK" evidence="3">
    <location>
        <begin position="530"/>
        <end position="562"/>
    </location>
</feature>
<keyword evidence="2 3" id="KW-0040">ANK repeat</keyword>
<feature type="repeat" description="ANK" evidence="3">
    <location>
        <begin position="463"/>
        <end position="495"/>
    </location>
</feature>
<name>A0A7S2XSN4_9STRA</name>
<sequence>MASPSPPPPSLFDMIATKDYDGMVDIYAKTAKESIVSYISIRRGWVASKRRAGHSAEEKLDEYFHQQLQYAAETILPSSQLLAQRHRLRQDPLSFLRWDDIPAQLSEVEPPSLRLLVTELDDILKESVPSETHEDGASKEEVSLSSSSSRERSWINQPPSPSAIHPFKKTKKQAPDFDLKDIIDRDYKAASSLQVPSEDEGTNADDESELVSRDGVATLSNEPPVSSFYVYKDRDQIKVTTVVQEDMGAPLFDGSVAVATPPERLNTSGPSGGNGTALHLACALDAPFALAVLLVMGAAATSRHTAFRRLMIHEAACCGSQKCLKLCLELGEQFAMEAEDDAKIAMEQEEGEYVVANNMDDSSGISCKDESVSYKKVAVEVQVSDIDTGYSHGLLRRTSFATTLRLINDLTRKMKLGEIDELDAARSLIRMAEVPALTKAVLIRSCTFSTTGDISHWGFVDGHGNTPLHWASFKNAGECVSILLDYEADPDARAFESGWTPLHDAAYSDASDAVRLLLNARANVDATATSGATPLCFAAQEDSANAAKLLLDHGANPSVRCCGGPGANITTPYHHQRSRFSGYTPLHYCAHYNAHGAARVLLQHPSSIAALEVPDLVDRLPIHVAVARGSSDVLRELLRAGARIDANVEPSSPSDVPSLAQSTSSSLAISAPHTPVGVMSYSFLSPATETMRTISIPTIPLPPTDQPFNRSPASVQRLRMLSSTPPSPHRADAPPVVTPVSSPVLRSLIPHRPIKSSKPWNCLSQQSINECQRLLSVTEMSWAPDRHYLFTPNDRKAVMELLRVGKRLEQNGTGIFCDLWPLVLSFCGRGWFEPPIFGLEWSPTDASEEDDHEHNEERSLQMYSSAHSEESDEMTQFHLEG</sequence>
<evidence type="ECO:0000313" key="5">
    <source>
        <dbReference type="EMBL" id="CAD9819955.1"/>
    </source>
</evidence>
<dbReference type="PROSITE" id="PS50088">
    <property type="entry name" value="ANK_REPEAT"/>
    <property type="match status" value="4"/>
</dbReference>
<feature type="repeat" description="ANK" evidence="3">
    <location>
        <begin position="617"/>
        <end position="649"/>
    </location>
</feature>
<dbReference type="AlphaFoldDB" id="A0A7S2XSN4"/>
<proteinExistence type="predicted"/>
<reference evidence="5" key="1">
    <citation type="submission" date="2021-01" db="EMBL/GenBank/DDBJ databases">
        <authorList>
            <person name="Corre E."/>
            <person name="Pelletier E."/>
            <person name="Niang G."/>
            <person name="Scheremetjew M."/>
            <person name="Finn R."/>
            <person name="Kale V."/>
            <person name="Holt S."/>
            <person name="Cochrane G."/>
            <person name="Meng A."/>
            <person name="Brown T."/>
            <person name="Cohen L."/>
        </authorList>
    </citation>
    <scope>NUCLEOTIDE SEQUENCE</scope>
    <source>
        <strain evidence="5">CCMP2084</strain>
    </source>
</reference>
<dbReference type="SUPFAM" id="SSF48403">
    <property type="entry name" value="Ankyrin repeat"/>
    <property type="match status" value="1"/>
</dbReference>
<feature type="repeat" description="ANK" evidence="3">
    <location>
        <begin position="497"/>
        <end position="529"/>
    </location>
</feature>
<protein>
    <submittedName>
        <fullName evidence="5">Uncharacterized protein</fullName>
    </submittedName>
</protein>
<feature type="region of interest" description="Disordered" evidence="4">
    <location>
        <begin position="842"/>
        <end position="881"/>
    </location>
</feature>
<feature type="compositionally biased region" description="Basic and acidic residues" evidence="4">
    <location>
        <begin position="131"/>
        <end position="142"/>
    </location>
</feature>
<accession>A0A7S2XSN4</accession>
<keyword evidence="1" id="KW-0677">Repeat</keyword>
<evidence type="ECO:0000256" key="3">
    <source>
        <dbReference type="PROSITE-ProRule" id="PRU00023"/>
    </source>
</evidence>
<dbReference type="PANTHER" id="PTHR24178:SF9">
    <property type="entry name" value="ANK_REP_REGION DOMAIN-CONTAINING PROTEIN"/>
    <property type="match status" value="1"/>
</dbReference>
<gene>
    <name evidence="5" type="ORF">ASEP1449_LOCUS11788</name>
</gene>
<dbReference type="PANTHER" id="PTHR24178">
    <property type="entry name" value="MOLTING PROTEIN MLT-4"/>
    <property type="match status" value="1"/>
</dbReference>
<organism evidence="5">
    <name type="scientific">Attheya septentrionalis</name>
    <dbReference type="NCBI Taxonomy" id="420275"/>
    <lineage>
        <taxon>Eukaryota</taxon>
        <taxon>Sar</taxon>
        <taxon>Stramenopiles</taxon>
        <taxon>Ochrophyta</taxon>
        <taxon>Bacillariophyta</taxon>
        <taxon>Coscinodiscophyceae</taxon>
        <taxon>Chaetocerotophycidae</taxon>
        <taxon>Chaetocerotales</taxon>
        <taxon>Attheyaceae</taxon>
        <taxon>Attheya</taxon>
    </lineage>
</organism>
<dbReference type="InterPro" id="IPR002110">
    <property type="entry name" value="Ankyrin_rpt"/>
</dbReference>
<dbReference type="Pfam" id="PF12796">
    <property type="entry name" value="Ank_2"/>
    <property type="match status" value="2"/>
</dbReference>
<dbReference type="EMBL" id="HBHQ01017627">
    <property type="protein sequence ID" value="CAD9819955.1"/>
    <property type="molecule type" value="Transcribed_RNA"/>
</dbReference>
<feature type="region of interest" description="Disordered" evidence="4">
    <location>
        <begin position="128"/>
        <end position="172"/>
    </location>
</feature>
<feature type="region of interest" description="Disordered" evidence="4">
    <location>
        <begin position="190"/>
        <end position="209"/>
    </location>
</feature>
<dbReference type="Pfam" id="PF00023">
    <property type="entry name" value="Ank"/>
    <property type="match status" value="1"/>
</dbReference>